<dbReference type="PROSITE" id="PS50157">
    <property type="entry name" value="ZINC_FINGER_C2H2_2"/>
    <property type="match status" value="1"/>
</dbReference>
<accession>A0AAW1BYZ3</accession>
<organism evidence="8 9">
    <name type="scientific">Crotalus adamanteus</name>
    <name type="common">Eastern diamondback rattlesnake</name>
    <dbReference type="NCBI Taxonomy" id="8729"/>
    <lineage>
        <taxon>Eukaryota</taxon>
        <taxon>Metazoa</taxon>
        <taxon>Chordata</taxon>
        <taxon>Craniata</taxon>
        <taxon>Vertebrata</taxon>
        <taxon>Euteleostomi</taxon>
        <taxon>Lepidosauria</taxon>
        <taxon>Squamata</taxon>
        <taxon>Bifurcata</taxon>
        <taxon>Unidentata</taxon>
        <taxon>Episquamata</taxon>
        <taxon>Toxicofera</taxon>
        <taxon>Serpentes</taxon>
        <taxon>Colubroidea</taxon>
        <taxon>Viperidae</taxon>
        <taxon>Crotalinae</taxon>
        <taxon>Crotalus</taxon>
    </lineage>
</organism>
<gene>
    <name evidence="8" type="ORF">NXF25_006143</name>
</gene>
<dbReference type="Pfam" id="PF00096">
    <property type="entry name" value="zf-C2H2"/>
    <property type="match status" value="1"/>
</dbReference>
<evidence type="ECO:0000259" key="7">
    <source>
        <dbReference type="PROSITE" id="PS50157"/>
    </source>
</evidence>
<keyword evidence="3 5" id="KW-0863">Zinc-finger</keyword>
<dbReference type="FunFam" id="3.30.160.60:FF:000706">
    <property type="entry name" value="Zinc finger protein"/>
    <property type="match status" value="1"/>
</dbReference>
<dbReference type="GO" id="GO:0008270">
    <property type="term" value="F:zinc ion binding"/>
    <property type="evidence" value="ECO:0007669"/>
    <property type="project" value="UniProtKB-KW"/>
</dbReference>
<evidence type="ECO:0000256" key="2">
    <source>
        <dbReference type="ARBA" id="ARBA00022737"/>
    </source>
</evidence>
<comment type="caution">
    <text evidence="8">The sequence shown here is derived from an EMBL/GenBank/DDBJ whole genome shotgun (WGS) entry which is preliminary data.</text>
</comment>
<feature type="domain" description="C2H2-type" evidence="7">
    <location>
        <begin position="167"/>
        <end position="189"/>
    </location>
</feature>
<name>A0AAW1BYZ3_CROAD</name>
<dbReference type="InterPro" id="IPR036236">
    <property type="entry name" value="Znf_C2H2_sf"/>
</dbReference>
<sequence>MLNDKTLSLNKRQSSPQSREWGFSGIAAVAGSSRGAEAPRGRDWGFLHPGQIHSDLKISHIEMEHEDPDIAEIRGSDKSGTIRRIYIADRGMVRKSENDLKHEAIQSTVQNRQPTWRASSQQEVSPIERQGNLLVPGNYKCGQRFRAPSEVERHRIAHHGATPSEPFICVECGECFTKSTTLIRHKQVHKPIFVR</sequence>
<dbReference type="AlphaFoldDB" id="A0AAW1BYZ3"/>
<dbReference type="Gene3D" id="3.30.160.60">
    <property type="entry name" value="Classic Zinc Finger"/>
    <property type="match status" value="1"/>
</dbReference>
<evidence type="ECO:0000256" key="5">
    <source>
        <dbReference type="PROSITE-ProRule" id="PRU00042"/>
    </source>
</evidence>
<reference evidence="8 9" key="1">
    <citation type="journal article" date="2024" name="Proc. Natl. Acad. Sci. U.S.A.">
        <title>The genetic regulatory architecture and epigenomic basis for age-related changes in rattlesnake venom.</title>
        <authorList>
            <person name="Hogan M.P."/>
            <person name="Holding M.L."/>
            <person name="Nystrom G.S."/>
            <person name="Colston T.J."/>
            <person name="Bartlett D.A."/>
            <person name="Mason A.J."/>
            <person name="Ellsworth S.A."/>
            <person name="Rautsaw R.M."/>
            <person name="Lawrence K.C."/>
            <person name="Strickland J.L."/>
            <person name="He B."/>
            <person name="Fraser P."/>
            <person name="Margres M.J."/>
            <person name="Gilbert D.M."/>
            <person name="Gibbs H.L."/>
            <person name="Parkinson C.L."/>
            <person name="Rokyta D.R."/>
        </authorList>
    </citation>
    <scope>NUCLEOTIDE SEQUENCE [LARGE SCALE GENOMIC DNA]</scope>
    <source>
        <strain evidence="8">DRR0105</strain>
    </source>
</reference>
<feature type="compositionally biased region" description="Polar residues" evidence="6">
    <location>
        <begin position="1"/>
        <end position="18"/>
    </location>
</feature>
<evidence type="ECO:0000256" key="6">
    <source>
        <dbReference type="SAM" id="MobiDB-lite"/>
    </source>
</evidence>
<proteinExistence type="predicted"/>
<protein>
    <submittedName>
        <fullName evidence="8">Zinc finger protein</fullName>
    </submittedName>
</protein>
<feature type="region of interest" description="Disordered" evidence="6">
    <location>
        <begin position="1"/>
        <end position="20"/>
    </location>
</feature>
<evidence type="ECO:0000256" key="4">
    <source>
        <dbReference type="ARBA" id="ARBA00022833"/>
    </source>
</evidence>
<dbReference type="InterPro" id="IPR013087">
    <property type="entry name" value="Znf_C2H2_type"/>
</dbReference>
<dbReference type="Proteomes" id="UP001474421">
    <property type="component" value="Unassembled WGS sequence"/>
</dbReference>
<evidence type="ECO:0000256" key="1">
    <source>
        <dbReference type="ARBA" id="ARBA00022723"/>
    </source>
</evidence>
<keyword evidence="9" id="KW-1185">Reference proteome</keyword>
<dbReference type="SUPFAM" id="SSF57667">
    <property type="entry name" value="beta-beta-alpha zinc fingers"/>
    <property type="match status" value="1"/>
</dbReference>
<keyword evidence="1" id="KW-0479">Metal-binding</keyword>
<evidence type="ECO:0000313" key="9">
    <source>
        <dbReference type="Proteomes" id="UP001474421"/>
    </source>
</evidence>
<dbReference type="PROSITE" id="PS00028">
    <property type="entry name" value="ZINC_FINGER_C2H2_1"/>
    <property type="match status" value="1"/>
</dbReference>
<dbReference type="EMBL" id="JAOTOJ010000002">
    <property type="protein sequence ID" value="KAK9407369.1"/>
    <property type="molecule type" value="Genomic_DNA"/>
</dbReference>
<evidence type="ECO:0000256" key="3">
    <source>
        <dbReference type="ARBA" id="ARBA00022771"/>
    </source>
</evidence>
<keyword evidence="4" id="KW-0862">Zinc</keyword>
<keyword evidence="2" id="KW-0677">Repeat</keyword>
<evidence type="ECO:0000313" key="8">
    <source>
        <dbReference type="EMBL" id="KAK9407369.1"/>
    </source>
</evidence>